<protein>
    <submittedName>
        <fullName evidence="12">Adhesion G protein-coupled receptor L3</fullName>
    </submittedName>
</protein>
<feature type="compositionally biased region" description="Basic and acidic residues" evidence="7">
    <location>
        <begin position="1202"/>
        <end position="1211"/>
    </location>
</feature>
<feature type="domain" description="G-protein coupled receptors family 2 profile 2" evidence="10">
    <location>
        <begin position="554"/>
        <end position="720"/>
    </location>
</feature>
<feature type="domain" description="GAIN-B" evidence="9">
    <location>
        <begin position="444"/>
        <end position="505"/>
    </location>
</feature>
<feature type="compositionally biased region" description="Basic and acidic residues" evidence="7">
    <location>
        <begin position="1106"/>
        <end position="1123"/>
    </location>
</feature>
<reference evidence="12" key="1">
    <citation type="journal article" date="2023" name="G3 (Bethesda)">
        <title>Whole genome assembly and annotation of the endangered Caribbean coral Acropora cervicornis.</title>
        <authorList>
            <person name="Selwyn J.D."/>
            <person name="Vollmer S.V."/>
        </authorList>
    </citation>
    <scope>NUCLEOTIDE SEQUENCE</scope>
    <source>
        <strain evidence="12">K2</strain>
    </source>
</reference>
<comment type="subcellular location">
    <subcellularLocation>
        <location evidence="1">Membrane</location>
        <topology evidence="1">Multi-pass membrane protein</topology>
    </subcellularLocation>
</comment>
<feature type="compositionally biased region" description="Basic and acidic residues" evidence="7">
    <location>
        <begin position="1175"/>
        <end position="1185"/>
    </location>
</feature>
<feature type="domain" description="Fibronectin type-III" evidence="11">
    <location>
        <begin position="130"/>
        <end position="222"/>
    </location>
</feature>
<proteinExistence type="predicted"/>
<keyword evidence="3" id="KW-0732">Signal</keyword>
<dbReference type="InterPro" id="IPR057244">
    <property type="entry name" value="GAIN_B"/>
</dbReference>
<feature type="compositionally biased region" description="Basic and acidic residues" evidence="7">
    <location>
        <begin position="999"/>
        <end position="1008"/>
    </location>
</feature>
<keyword evidence="2 8" id="KW-0812">Transmembrane</keyword>
<evidence type="ECO:0000256" key="4">
    <source>
        <dbReference type="ARBA" id="ARBA00022989"/>
    </source>
</evidence>
<dbReference type="GO" id="GO:0005886">
    <property type="term" value="C:plasma membrane"/>
    <property type="evidence" value="ECO:0007669"/>
    <property type="project" value="TreeGrafter"/>
</dbReference>
<feature type="compositionally biased region" description="Basic and acidic residues" evidence="7">
    <location>
        <begin position="1365"/>
        <end position="1385"/>
    </location>
</feature>
<evidence type="ECO:0000256" key="5">
    <source>
        <dbReference type="ARBA" id="ARBA00023136"/>
    </source>
</evidence>
<dbReference type="PROSITE" id="PS50221">
    <property type="entry name" value="GAIN_B"/>
    <property type="match status" value="1"/>
</dbReference>
<dbReference type="SMART" id="SM00303">
    <property type="entry name" value="GPS"/>
    <property type="match status" value="1"/>
</dbReference>
<keyword evidence="4 8" id="KW-1133">Transmembrane helix</keyword>
<dbReference type="Proteomes" id="UP001249851">
    <property type="component" value="Unassembled WGS sequence"/>
</dbReference>
<dbReference type="SMART" id="SM00060">
    <property type="entry name" value="FN3"/>
    <property type="match status" value="2"/>
</dbReference>
<evidence type="ECO:0000259" key="11">
    <source>
        <dbReference type="PROSITE" id="PS50853"/>
    </source>
</evidence>
<dbReference type="Pfam" id="PF00002">
    <property type="entry name" value="7tm_2"/>
    <property type="match status" value="2"/>
</dbReference>
<feature type="compositionally biased region" description="Acidic residues" evidence="7">
    <location>
        <begin position="1288"/>
        <end position="1298"/>
    </location>
</feature>
<gene>
    <name evidence="12" type="ORF">P5673_005757</name>
</gene>
<feature type="compositionally biased region" description="Acidic residues" evidence="7">
    <location>
        <begin position="1014"/>
        <end position="1029"/>
    </location>
</feature>
<feature type="region of interest" description="Disordered" evidence="7">
    <location>
        <begin position="851"/>
        <end position="900"/>
    </location>
</feature>
<feature type="compositionally biased region" description="Acidic residues" evidence="7">
    <location>
        <begin position="1440"/>
        <end position="1453"/>
    </location>
</feature>
<feature type="compositionally biased region" description="Basic and acidic residues" evidence="7">
    <location>
        <begin position="1553"/>
        <end position="1565"/>
    </location>
</feature>
<feature type="compositionally biased region" description="Acidic residues" evidence="7">
    <location>
        <begin position="1092"/>
        <end position="1105"/>
    </location>
</feature>
<feature type="transmembrane region" description="Helical" evidence="8">
    <location>
        <begin position="667"/>
        <end position="690"/>
    </location>
</feature>
<feature type="compositionally biased region" description="Acidic residues" evidence="7">
    <location>
        <begin position="921"/>
        <end position="931"/>
    </location>
</feature>
<feature type="transmembrane region" description="Helical" evidence="8">
    <location>
        <begin position="518"/>
        <end position="549"/>
    </location>
</feature>
<feature type="compositionally biased region" description="Acidic residues" evidence="7">
    <location>
        <begin position="1231"/>
        <end position="1246"/>
    </location>
</feature>
<feature type="compositionally biased region" description="Basic and acidic residues" evidence="7">
    <location>
        <begin position="852"/>
        <end position="885"/>
    </location>
</feature>
<dbReference type="Gene3D" id="2.60.40.10">
    <property type="entry name" value="Immunoglobulins"/>
    <property type="match status" value="1"/>
</dbReference>
<feature type="compositionally biased region" description="Acidic residues" evidence="7">
    <location>
        <begin position="1421"/>
        <end position="1430"/>
    </location>
</feature>
<feature type="compositionally biased region" description="Basic and acidic residues" evidence="7">
    <location>
        <begin position="1079"/>
        <end position="1091"/>
    </location>
</feature>
<dbReference type="PANTHER" id="PTHR12011">
    <property type="entry name" value="ADHESION G-PROTEIN COUPLED RECEPTOR"/>
    <property type="match status" value="1"/>
</dbReference>
<accession>A0AAD9QZE5</accession>
<evidence type="ECO:0000256" key="2">
    <source>
        <dbReference type="ARBA" id="ARBA00022692"/>
    </source>
</evidence>
<dbReference type="GO" id="GO:0004930">
    <property type="term" value="F:G protein-coupled receptor activity"/>
    <property type="evidence" value="ECO:0007669"/>
    <property type="project" value="InterPro"/>
</dbReference>
<dbReference type="InterPro" id="IPR003961">
    <property type="entry name" value="FN3_dom"/>
</dbReference>
<dbReference type="GO" id="GO:0007166">
    <property type="term" value="P:cell surface receptor signaling pathway"/>
    <property type="evidence" value="ECO:0007669"/>
    <property type="project" value="InterPro"/>
</dbReference>
<evidence type="ECO:0000256" key="1">
    <source>
        <dbReference type="ARBA" id="ARBA00004141"/>
    </source>
</evidence>
<feature type="transmembrane region" description="Helical" evidence="8">
    <location>
        <begin position="625"/>
        <end position="647"/>
    </location>
</feature>
<keyword evidence="12" id="KW-0675">Receptor</keyword>
<dbReference type="Gene3D" id="1.20.1070.10">
    <property type="entry name" value="Rhodopsin 7-helix transmembrane proteins"/>
    <property type="match status" value="1"/>
</dbReference>
<evidence type="ECO:0000256" key="8">
    <source>
        <dbReference type="SAM" id="Phobius"/>
    </source>
</evidence>
<reference evidence="12" key="2">
    <citation type="journal article" date="2023" name="Science">
        <title>Genomic signatures of disease resistance in endangered staghorn corals.</title>
        <authorList>
            <person name="Vollmer S.V."/>
            <person name="Selwyn J.D."/>
            <person name="Despard B.A."/>
            <person name="Roesel C.L."/>
        </authorList>
    </citation>
    <scope>NUCLEOTIDE SEQUENCE</scope>
    <source>
        <strain evidence="12">K2</strain>
    </source>
</reference>
<feature type="compositionally biased region" description="Acidic residues" evidence="7">
    <location>
        <begin position="1259"/>
        <end position="1270"/>
    </location>
</feature>
<feature type="compositionally biased region" description="Basic and acidic residues" evidence="7">
    <location>
        <begin position="1271"/>
        <end position="1285"/>
    </location>
</feature>
<dbReference type="InterPro" id="IPR036116">
    <property type="entry name" value="FN3_sf"/>
</dbReference>
<dbReference type="InterPro" id="IPR017981">
    <property type="entry name" value="GPCR_2-like_7TM"/>
</dbReference>
<dbReference type="InterPro" id="IPR013783">
    <property type="entry name" value="Ig-like_fold"/>
</dbReference>
<dbReference type="Gene3D" id="2.60.220.50">
    <property type="match status" value="1"/>
</dbReference>
<feature type="compositionally biased region" description="Acidic residues" evidence="7">
    <location>
        <begin position="978"/>
        <end position="998"/>
    </location>
</feature>
<dbReference type="CDD" id="cd00063">
    <property type="entry name" value="FN3"/>
    <property type="match status" value="1"/>
</dbReference>
<keyword evidence="6" id="KW-1015">Disulfide bond</keyword>
<dbReference type="PROSITE" id="PS50261">
    <property type="entry name" value="G_PROTEIN_RECEP_F2_4"/>
    <property type="match status" value="1"/>
</dbReference>
<organism evidence="12 13">
    <name type="scientific">Acropora cervicornis</name>
    <name type="common">Staghorn coral</name>
    <dbReference type="NCBI Taxonomy" id="6130"/>
    <lineage>
        <taxon>Eukaryota</taxon>
        <taxon>Metazoa</taxon>
        <taxon>Cnidaria</taxon>
        <taxon>Anthozoa</taxon>
        <taxon>Hexacorallia</taxon>
        <taxon>Scleractinia</taxon>
        <taxon>Astrocoeniina</taxon>
        <taxon>Acroporidae</taxon>
        <taxon>Acropora</taxon>
    </lineage>
</organism>
<comment type="caution">
    <text evidence="12">The sequence shown here is derived from an EMBL/GenBank/DDBJ whole genome shotgun (WGS) entry which is preliminary data.</text>
</comment>
<dbReference type="PANTHER" id="PTHR12011:SF347">
    <property type="entry name" value="FI21270P1-RELATED"/>
    <property type="match status" value="1"/>
</dbReference>
<feature type="compositionally biased region" description="Basic and acidic residues" evidence="7">
    <location>
        <begin position="1143"/>
        <end position="1168"/>
    </location>
</feature>
<dbReference type="Pfam" id="PF00041">
    <property type="entry name" value="fn3"/>
    <property type="match status" value="1"/>
</dbReference>
<evidence type="ECO:0000256" key="7">
    <source>
        <dbReference type="SAM" id="MobiDB-lite"/>
    </source>
</evidence>
<keyword evidence="13" id="KW-1185">Reference proteome</keyword>
<dbReference type="EMBL" id="JARQWQ010000009">
    <property type="protein sequence ID" value="KAK2569901.1"/>
    <property type="molecule type" value="Genomic_DNA"/>
</dbReference>
<dbReference type="InterPro" id="IPR046338">
    <property type="entry name" value="GAIN_dom_sf"/>
</dbReference>
<keyword evidence="5 8" id="KW-0472">Membrane</keyword>
<feature type="compositionally biased region" description="Basic and acidic residues" evidence="7">
    <location>
        <begin position="1247"/>
        <end position="1258"/>
    </location>
</feature>
<sequence length="1639" mass="184211">MVHGVMVLKDKEEAFGKRGRLILEPIIADLGRYLRNQCPRKSLRSNMRGFILFVAITSSALVDITANGNVKCSTTATELNVTWKNMIKGTFKNDTRGYQVVVRRNKERVEVKNLNSSSHHYFLNRLVPTRVQNLTVSAENESSLLVEWSPPAQINGRLLGYNLTVIKQGSILRVIPVKYSVRFLLTNLTSNTMYKIQVFSYTAAGRSPSAHVQAFTGIAARAIAARAIEFPQSHSGNTLEVTWTTFNNLEEEETCNVEYCTGSQCRNFKGHSSLVVNNLSQYTTHLVKVRGRKVSAGPWKVTVKVTPPVCSGEELCKLEVRKNISWTPTFKGERITRRCPPGFDGVSGHEGDRSYGFDREDGTDDCCRFKQHQNYQHKYYKRRFKVPFRAEACSCRRSCVIFSWKKRIGKRNLFASICDSKKTSGKLPRRLHLHEERWATVGELSFKAFQPQNNSLEPLCVFWKGDAGVWSSKGCLVHSSNSTHTVCHCYHLTSFSVLVQFTKDSYAIKASDEVALNLITYVGISISLVALVIAFVTFCSLGFSSFFALQFLLNESSKNQTACFVIAVCLHYLFLVSFAWMATEGVILYLMLVKVFPTASKGPKRRLLFICSWGGCWLSIADGMIWSFVGPVLMVCLVNIFFLGRTFKVMADRTSNQPARNPPGFRYWIKACAVLTCLLGTTWLLGMFFLDQASVVMAYLFNIFNVLQGLLIFIFHCLADERIRAEYKRVLCCHGSRRDHLRNLRNESGGKITPTKHSQTTLSSRLADKKIQLKGKIIGSCEDETAAVTRDSGFQVAFGEDDSIQQSDSLPLGLNDFTSKQYSPALTMEKCHDMGESEVNRHDHGGVNGNGIHEDPDDHWTVHRNGDVDEHTRENTEKVNGHKADDPEETKEDEPAAPLPYFGKTLVAPEYMNCPLPEDSSQVEEKEDENENSAVDLHHARNNEFEEGKESSLVEADLPLDEQQDLHGDEYVCNVEDQVGEEEEKEDTSDQEESGIGEEENKLQEDSSKVFQPEMEDDEDAVQETEETPEVNYTGNDDDLQKGGEFESEEKDQHIVEDEIEEDDGVDEISDEGNEEQGGESKEEEGVKEDEAQQEDEVIQESDAVDEVKSREETFEEGHESKRYQCGANGELGEREENEDLGLEERRSEVEDVDDKAEGVGEERARSDIEEDATDQDRMVEKGNDLDETEETNDIADDDKEVVEGTERNDTEESTGGDGEIWEGEGKDEILEANEVEDEEVNEEEVVEGRGCDMKADSGEGDDEIVEGEEVEMHETDLEVDKSYDPEIVVDPEVEDDLSAQVQDENLAKQPNIDDKCDVENERSGTSTNRRSTLERDDSLSVNVASPTPGMVTFASFESLSETEADSKENEVSDGEKDEDQKETAQGDSRNVTDDQDGLTAASANGPVEELESEECHTQQEVDEMDDLDERNERNQSDDSAGDDCETNDAISEDEAKLDPVPEETGEESDDDKDEETFIGKIIVSEAITVYKRPIGQDEETDLSGRVKELGKMFEGGGPIFPKTATIDKNQADGTPVSVRKFKAMFEQDRYYAEKAREPGRREDSSGPPRGIVKNLRGIPRRYCNCTSATRYRSNQVYKKKLMNSKQKSRRQSSRFETCGRCHSISMRQCTEGFVFNKV</sequence>
<evidence type="ECO:0000313" key="12">
    <source>
        <dbReference type="EMBL" id="KAK2569901.1"/>
    </source>
</evidence>
<feature type="region of interest" description="Disordered" evidence="7">
    <location>
        <begin position="1553"/>
        <end position="1573"/>
    </location>
</feature>
<dbReference type="PROSITE" id="PS00650">
    <property type="entry name" value="G_PROTEIN_RECEP_F2_2"/>
    <property type="match status" value="1"/>
</dbReference>
<feature type="compositionally biased region" description="Basic and acidic residues" evidence="7">
    <location>
        <begin position="1039"/>
        <end position="1057"/>
    </location>
</feature>
<dbReference type="InterPro" id="IPR000203">
    <property type="entry name" value="GPS"/>
</dbReference>
<dbReference type="Pfam" id="PF01825">
    <property type="entry name" value="GPS"/>
    <property type="match status" value="1"/>
</dbReference>
<dbReference type="InterPro" id="IPR000832">
    <property type="entry name" value="GPCR_2_secretin-like"/>
</dbReference>
<dbReference type="InterPro" id="IPR017983">
    <property type="entry name" value="GPCR_2_secretin-like_CS"/>
</dbReference>
<evidence type="ECO:0000256" key="3">
    <source>
        <dbReference type="ARBA" id="ARBA00022729"/>
    </source>
</evidence>
<feature type="compositionally biased region" description="Acidic residues" evidence="7">
    <location>
        <begin position="1461"/>
        <end position="1477"/>
    </location>
</feature>
<feature type="transmembrane region" description="Helical" evidence="8">
    <location>
        <begin position="561"/>
        <end position="582"/>
    </location>
</feature>
<evidence type="ECO:0000259" key="10">
    <source>
        <dbReference type="PROSITE" id="PS50261"/>
    </source>
</evidence>
<evidence type="ECO:0000259" key="9">
    <source>
        <dbReference type="PROSITE" id="PS50221"/>
    </source>
</evidence>
<feature type="compositionally biased region" description="Acidic residues" evidence="7">
    <location>
        <begin position="1186"/>
        <end position="1201"/>
    </location>
</feature>
<feature type="compositionally biased region" description="Acidic residues" evidence="7">
    <location>
        <begin position="1058"/>
        <end position="1078"/>
    </location>
</feature>
<evidence type="ECO:0000256" key="6">
    <source>
        <dbReference type="ARBA" id="ARBA00023157"/>
    </source>
</evidence>
<dbReference type="SUPFAM" id="SSF81321">
    <property type="entry name" value="Family A G protein-coupled receptor-like"/>
    <property type="match status" value="1"/>
</dbReference>
<dbReference type="PROSITE" id="PS50853">
    <property type="entry name" value="FN3"/>
    <property type="match status" value="1"/>
</dbReference>
<feature type="compositionally biased region" description="Acidic residues" evidence="7">
    <location>
        <begin position="1212"/>
        <end position="1223"/>
    </location>
</feature>
<name>A0AAD9QZE5_ACRCE</name>
<feature type="compositionally biased region" description="Basic and acidic residues" evidence="7">
    <location>
        <begin position="936"/>
        <end position="952"/>
    </location>
</feature>
<dbReference type="SUPFAM" id="SSF49265">
    <property type="entry name" value="Fibronectin type III"/>
    <property type="match status" value="1"/>
</dbReference>
<evidence type="ECO:0000313" key="13">
    <source>
        <dbReference type="Proteomes" id="UP001249851"/>
    </source>
</evidence>
<feature type="compositionally biased region" description="Basic and acidic residues" evidence="7">
    <location>
        <begin position="1312"/>
        <end position="1323"/>
    </location>
</feature>
<feature type="region of interest" description="Disordered" evidence="7">
    <location>
        <begin position="912"/>
        <end position="1478"/>
    </location>
</feature>